<dbReference type="SMART" id="SM00267">
    <property type="entry name" value="GGDEF"/>
    <property type="match status" value="1"/>
</dbReference>
<dbReference type="CDD" id="cd01949">
    <property type="entry name" value="GGDEF"/>
    <property type="match status" value="1"/>
</dbReference>
<keyword evidence="8" id="KW-1185">Reference proteome</keyword>
<proteinExistence type="predicted"/>
<dbReference type="GO" id="GO:1902201">
    <property type="term" value="P:negative regulation of bacterial-type flagellum-dependent cell motility"/>
    <property type="evidence" value="ECO:0007669"/>
    <property type="project" value="TreeGrafter"/>
</dbReference>
<dbReference type="InterPro" id="IPR001789">
    <property type="entry name" value="Sig_transdc_resp-reg_receiver"/>
</dbReference>
<feature type="domain" description="Response regulatory" evidence="5">
    <location>
        <begin position="5"/>
        <end position="121"/>
    </location>
</feature>
<dbReference type="InterPro" id="IPR050469">
    <property type="entry name" value="Diguanylate_Cyclase"/>
</dbReference>
<dbReference type="PANTHER" id="PTHR45138">
    <property type="entry name" value="REGULATORY COMPONENTS OF SENSORY TRANSDUCTION SYSTEM"/>
    <property type="match status" value="1"/>
</dbReference>
<dbReference type="PROSITE" id="PS50887">
    <property type="entry name" value="GGDEF"/>
    <property type="match status" value="1"/>
</dbReference>
<dbReference type="InterPro" id="IPR011006">
    <property type="entry name" value="CheY-like_superfamily"/>
</dbReference>
<dbReference type="Gene3D" id="3.30.70.270">
    <property type="match status" value="1"/>
</dbReference>
<feature type="modified residue" description="4-aspartylphosphate" evidence="4">
    <location>
        <position position="54"/>
    </location>
</feature>
<dbReference type="NCBIfam" id="TIGR00254">
    <property type="entry name" value="GGDEF"/>
    <property type="match status" value="1"/>
</dbReference>
<evidence type="ECO:0000256" key="1">
    <source>
        <dbReference type="ARBA" id="ARBA00001946"/>
    </source>
</evidence>
<name>A0AA48KP06_9ALTE</name>
<dbReference type="GO" id="GO:0043709">
    <property type="term" value="P:cell adhesion involved in single-species biofilm formation"/>
    <property type="evidence" value="ECO:0007669"/>
    <property type="project" value="TreeGrafter"/>
</dbReference>
<dbReference type="GO" id="GO:0000160">
    <property type="term" value="P:phosphorelay signal transduction system"/>
    <property type="evidence" value="ECO:0007669"/>
    <property type="project" value="InterPro"/>
</dbReference>
<protein>
    <recommendedName>
        <fullName evidence="2">diguanylate cyclase</fullName>
        <ecNumber evidence="2">2.7.7.65</ecNumber>
    </recommendedName>
</protein>
<evidence type="ECO:0000256" key="4">
    <source>
        <dbReference type="PROSITE-ProRule" id="PRU00169"/>
    </source>
</evidence>
<dbReference type="InterPro" id="IPR000160">
    <property type="entry name" value="GGDEF_dom"/>
</dbReference>
<dbReference type="Proteomes" id="UP001333710">
    <property type="component" value="Chromosome"/>
</dbReference>
<dbReference type="InterPro" id="IPR029787">
    <property type="entry name" value="Nucleotide_cyclase"/>
</dbReference>
<dbReference type="EMBL" id="AP027272">
    <property type="protein sequence ID" value="BDX04923.1"/>
    <property type="molecule type" value="Genomic_DNA"/>
</dbReference>
<comment type="catalytic activity">
    <reaction evidence="3">
        <text>2 GTP = 3',3'-c-di-GMP + 2 diphosphate</text>
        <dbReference type="Rhea" id="RHEA:24898"/>
        <dbReference type="ChEBI" id="CHEBI:33019"/>
        <dbReference type="ChEBI" id="CHEBI:37565"/>
        <dbReference type="ChEBI" id="CHEBI:58805"/>
        <dbReference type="EC" id="2.7.7.65"/>
    </reaction>
</comment>
<dbReference type="Gene3D" id="3.40.50.2300">
    <property type="match status" value="1"/>
</dbReference>
<dbReference type="RefSeq" id="WP_338290808.1">
    <property type="nucleotide sequence ID" value="NZ_AP027272.1"/>
</dbReference>
<reference evidence="7" key="1">
    <citation type="submission" date="2023-01" db="EMBL/GenBank/DDBJ databases">
        <title>Complete genome sequence of Planctobacterium marinum strain Dej080120_11.</title>
        <authorList>
            <person name="Ueki S."/>
            <person name="Maruyama F."/>
        </authorList>
    </citation>
    <scope>NUCLEOTIDE SEQUENCE</scope>
    <source>
        <strain evidence="7">Dej080120_11</strain>
    </source>
</reference>
<evidence type="ECO:0000313" key="8">
    <source>
        <dbReference type="Proteomes" id="UP001333710"/>
    </source>
</evidence>
<dbReference type="FunFam" id="3.30.70.270:FF:000001">
    <property type="entry name" value="Diguanylate cyclase domain protein"/>
    <property type="match status" value="1"/>
</dbReference>
<dbReference type="SMART" id="SM00448">
    <property type="entry name" value="REC"/>
    <property type="match status" value="1"/>
</dbReference>
<organism evidence="7 8">
    <name type="scientific">Planctobacterium marinum</name>
    <dbReference type="NCBI Taxonomy" id="1631968"/>
    <lineage>
        <taxon>Bacteria</taxon>
        <taxon>Pseudomonadati</taxon>
        <taxon>Pseudomonadota</taxon>
        <taxon>Gammaproteobacteria</taxon>
        <taxon>Alteromonadales</taxon>
        <taxon>Alteromonadaceae</taxon>
        <taxon>Planctobacterium</taxon>
    </lineage>
</organism>
<feature type="domain" description="GGDEF" evidence="6">
    <location>
        <begin position="164"/>
        <end position="301"/>
    </location>
</feature>
<dbReference type="AlphaFoldDB" id="A0AA48KP06"/>
<dbReference type="Pfam" id="PF00072">
    <property type="entry name" value="Response_reg"/>
    <property type="match status" value="1"/>
</dbReference>
<evidence type="ECO:0000259" key="6">
    <source>
        <dbReference type="PROSITE" id="PS50887"/>
    </source>
</evidence>
<sequence>MCREEILIIDDDPVQIRILCNILGDDFAIRFATSGKEGKELASTFPRPDLILLDINMPDMNGFQLCRELKTIEATKNIPILFVSGRIDDADQLLAFNIGAADFIPKPISPSVLKARVKTQLELVSKNKALEELAFTDGLTHIANRRGFDKRLADEIRRMMRDGKALSLMIIDVDNFKSFNDHYGHTVGDDCLKSIAQVMKKTLSRATDFVARIGGEEFAIILPDSDVEQSCLVAQNLLSNLADKNIPHCQSAQSDRVTLSIGITNQVPAKDLNYEQFFKQADQALYQVKRSSKNGYAVFSES</sequence>
<dbReference type="GO" id="GO:0005886">
    <property type="term" value="C:plasma membrane"/>
    <property type="evidence" value="ECO:0007669"/>
    <property type="project" value="TreeGrafter"/>
</dbReference>
<evidence type="ECO:0000256" key="3">
    <source>
        <dbReference type="ARBA" id="ARBA00034247"/>
    </source>
</evidence>
<dbReference type="KEGG" id="pmaw:MACH26_04440"/>
<evidence type="ECO:0000259" key="5">
    <source>
        <dbReference type="PROSITE" id="PS50110"/>
    </source>
</evidence>
<dbReference type="GO" id="GO:0052621">
    <property type="term" value="F:diguanylate cyclase activity"/>
    <property type="evidence" value="ECO:0007669"/>
    <property type="project" value="UniProtKB-EC"/>
</dbReference>
<comment type="cofactor">
    <cofactor evidence="1">
        <name>Mg(2+)</name>
        <dbReference type="ChEBI" id="CHEBI:18420"/>
    </cofactor>
</comment>
<accession>A0AA48KP06</accession>
<keyword evidence="4" id="KW-0597">Phosphoprotein</keyword>
<gene>
    <name evidence="7" type="ORF">MACH26_04440</name>
</gene>
<dbReference type="SUPFAM" id="SSF55073">
    <property type="entry name" value="Nucleotide cyclase"/>
    <property type="match status" value="1"/>
</dbReference>
<dbReference type="InterPro" id="IPR043128">
    <property type="entry name" value="Rev_trsase/Diguanyl_cyclase"/>
</dbReference>
<dbReference type="PROSITE" id="PS50110">
    <property type="entry name" value="RESPONSE_REGULATORY"/>
    <property type="match status" value="1"/>
</dbReference>
<dbReference type="EC" id="2.7.7.65" evidence="2"/>
<evidence type="ECO:0000313" key="7">
    <source>
        <dbReference type="EMBL" id="BDX04923.1"/>
    </source>
</evidence>
<dbReference type="PANTHER" id="PTHR45138:SF9">
    <property type="entry name" value="DIGUANYLATE CYCLASE DGCM-RELATED"/>
    <property type="match status" value="1"/>
</dbReference>
<dbReference type="SUPFAM" id="SSF52172">
    <property type="entry name" value="CheY-like"/>
    <property type="match status" value="1"/>
</dbReference>
<dbReference type="Pfam" id="PF00990">
    <property type="entry name" value="GGDEF"/>
    <property type="match status" value="1"/>
</dbReference>
<evidence type="ECO:0000256" key="2">
    <source>
        <dbReference type="ARBA" id="ARBA00012528"/>
    </source>
</evidence>